<organism evidence="9 10">
    <name type="scientific">Oikopleura dioica</name>
    <name type="common">Tunicate</name>
    <dbReference type="NCBI Taxonomy" id="34765"/>
    <lineage>
        <taxon>Eukaryota</taxon>
        <taxon>Metazoa</taxon>
        <taxon>Chordata</taxon>
        <taxon>Tunicata</taxon>
        <taxon>Appendicularia</taxon>
        <taxon>Copelata</taxon>
        <taxon>Oikopleuridae</taxon>
        <taxon>Oikopleura</taxon>
    </lineage>
</organism>
<feature type="region of interest" description="Disordered" evidence="7">
    <location>
        <begin position="1673"/>
        <end position="1714"/>
    </location>
</feature>
<dbReference type="InterPro" id="IPR026003">
    <property type="entry name" value="Cohesin_HEAT"/>
</dbReference>
<reference evidence="9 10" key="1">
    <citation type="submission" date="2021-04" db="EMBL/GenBank/DDBJ databases">
        <authorList>
            <person name="Bliznina A."/>
        </authorList>
    </citation>
    <scope>NUCLEOTIDE SEQUENCE [LARGE SCALE GENOMIC DNA]</scope>
</reference>
<dbReference type="EMBL" id="OU015569">
    <property type="protein sequence ID" value="CAG5098336.1"/>
    <property type="molecule type" value="Genomic_DNA"/>
</dbReference>
<dbReference type="Proteomes" id="UP001158576">
    <property type="component" value="Chromosome XSR"/>
</dbReference>
<keyword evidence="3 6" id="KW-0677">Repeat</keyword>
<evidence type="ECO:0000313" key="10">
    <source>
        <dbReference type="Proteomes" id="UP001158576"/>
    </source>
</evidence>
<dbReference type="Pfam" id="PF12765">
    <property type="entry name" value="Cohesin_HEAT"/>
    <property type="match status" value="1"/>
</dbReference>
<evidence type="ECO:0000256" key="3">
    <source>
        <dbReference type="ARBA" id="ARBA00022737"/>
    </source>
</evidence>
<feature type="compositionally biased region" description="Basic and acidic residues" evidence="7">
    <location>
        <begin position="115"/>
        <end position="125"/>
    </location>
</feature>
<keyword evidence="4 6" id="KW-0539">Nucleus</keyword>
<feature type="compositionally biased region" description="Polar residues" evidence="7">
    <location>
        <begin position="170"/>
        <end position="184"/>
    </location>
</feature>
<dbReference type="Pfam" id="PF12830">
    <property type="entry name" value="Nipped-B_C"/>
    <property type="match status" value="1"/>
</dbReference>
<dbReference type="InterPro" id="IPR011989">
    <property type="entry name" value="ARM-like"/>
</dbReference>
<proteinExistence type="inferred from homology"/>
<keyword evidence="5 6" id="KW-0131">Cell cycle</keyword>
<evidence type="ECO:0000256" key="1">
    <source>
        <dbReference type="ARBA" id="ARBA00004123"/>
    </source>
</evidence>
<feature type="region of interest" description="Disordered" evidence="7">
    <location>
        <begin position="104"/>
        <end position="184"/>
    </location>
</feature>
<feature type="region of interest" description="Disordered" evidence="7">
    <location>
        <begin position="26"/>
        <end position="46"/>
    </location>
</feature>
<dbReference type="PANTHER" id="PTHR21704">
    <property type="entry name" value="NIPPED-B-LIKE PROTEIN DELANGIN SCC2-RELATED"/>
    <property type="match status" value="1"/>
</dbReference>
<feature type="region of interest" description="Disordered" evidence="7">
    <location>
        <begin position="1284"/>
        <end position="1317"/>
    </location>
</feature>
<evidence type="ECO:0000256" key="2">
    <source>
        <dbReference type="ARBA" id="ARBA00009252"/>
    </source>
</evidence>
<feature type="compositionally biased region" description="Basic and acidic residues" evidence="7">
    <location>
        <begin position="31"/>
        <end position="46"/>
    </location>
</feature>
<dbReference type="SUPFAM" id="SSF48371">
    <property type="entry name" value="ARM repeat"/>
    <property type="match status" value="1"/>
</dbReference>
<feature type="domain" description="Sister chromatid cohesion C-terminal" evidence="8">
    <location>
        <begin position="1324"/>
        <end position="1516"/>
    </location>
</feature>
<comment type="subcellular location">
    <subcellularLocation>
        <location evidence="1 6">Nucleus</location>
    </subcellularLocation>
</comment>
<dbReference type="Gene3D" id="1.25.10.10">
    <property type="entry name" value="Leucine-rich Repeat Variant"/>
    <property type="match status" value="1"/>
</dbReference>
<name>A0ABN7SKP8_OIKDI</name>
<keyword evidence="10" id="KW-1185">Reference proteome</keyword>
<evidence type="ECO:0000256" key="4">
    <source>
        <dbReference type="ARBA" id="ARBA00023242"/>
    </source>
</evidence>
<dbReference type="InterPro" id="IPR033031">
    <property type="entry name" value="Scc2/Nipped-B"/>
</dbReference>
<dbReference type="PANTHER" id="PTHR21704:SF18">
    <property type="entry name" value="NIPPED-B-LIKE PROTEIN"/>
    <property type="match status" value="1"/>
</dbReference>
<feature type="compositionally biased region" description="Basic residues" evidence="7">
    <location>
        <begin position="1704"/>
        <end position="1714"/>
    </location>
</feature>
<gene>
    <name evidence="9" type="ORF">OKIOD_LOCUS7134</name>
</gene>
<dbReference type="InterPro" id="IPR024986">
    <property type="entry name" value="Nipped-B_C"/>
</dbReference>
<feature type="compositionally biased region" description="Basic residues" evidence="7">
    <location>
        <begin position="154"/>
        <end position="163"/>
    </location>
</feature>
<evidence type="ECO:0000256" key="5">
    <source>
        <dbReference type="ARBA" id="ARBA00023306"/>
    </source>
</evidence>
<feature type="compositionally biased region" description="Basic residues" evidence="7">
    <location>
        <begin position="126"/>
        <end position="137"/>
    </location>
</feature>
<accession>A0ABN7SKP8</accession>
<evidence type="ECO:0000256" key="6">
    <source>
        <dbReference type="RuleBase" id="RU364107"/>
    </source>
</evidence>
<dbReference type="InterPro" id="IPR016024">
    <property type="entry name" value="ARM-type_fold"/>
</dbReference>
<evidence type="ECO:0000259" key="8">
    <source>
        <dbReference type="Pfam" id="PF12830"/>
    </source>
</evidence>
<comment type="similarity">
    <text evidence="2 6">Belongs to the SCC2/Nipped-B family.</text>
</comment>
<evidence type="ECO:0000256" key="7">
    <source>
        <dbReference type="SAM" id="MobiDB-lite"/>
    </source>
</evidence>
<dbReference type="CDD" id="cd23958">
    <property type="entry name" value="SCC2"/>
    <property type="match status" value="1"/>
</dbReference>
<sequence>MSDQNCVHNLSLVGLSSLSTIAKELPIPRQNDSKKDEQKPLFDSKSLEHSDAELVGELTAALDNVRTSFSLKPTIHDERNFDAVQNIPLLSNVVQTAPRLLGKRSQFQTSSHHSSAKEVRDDKLAKKEKKEKRKKHKSRDEDNESETKEERRARREKRRAEKRARKEYDQNNQELMDETSNSSISSAFSDLKRQRMSAEPMDTSIHKETIMENLPEDASACTLIFDDKTRAQVSTIKSITLPSGDHVKSFPSLRIGQKVVSIHPTKKTLASCTVCRELPRSKARSDRECKPFVVSLKKLDDDDVKKIKAKMAKKERAKQREIAEKKEKSRHKDLMRAFHEKVTDEEIHAHTDRFKILVDRALQVYANVNNDVEDDEQEEALLLDENKLKSILKEAAKLKEIDAYGDIKKKRLARMCQLMEVNMRRGCRLALHVVDDAEPKHNGLGREERLQAINCALEAGLSVMYVLTAPKVSGSILSDNVIDRVIELCRFQLQNSIYPEFDVVYRQSGYKIKTDKQKRASSKKLLNDRLSAIRCATIIFSKYPQHRQNLVIDILNSLARLPTSKRNLRNYRLSHLMDDEDDEIPCIQMLSALVLQLVQSVAKIPSPIESDHRQTMLQAERENEDIDELPILSSLELAQQISSMFLTIFLEKISSRKEEIDFRPLFENFIQDLLSTVNKPEWPAAETILSILGRLLVHNFMNKKVEISLRTASLEYLGVVAARLRKDALTSQLDVAEVRPLVEIVDHGVVGIEGEQEKDLLTRQLQTIVIQHLNSGRKIDSAMEFSLNYSIATWVRDIADMKHDEDVESLERIGYRLLNEQAVQVRTKSLKCLTEIVTVDPGILSQEAIAKSIRSRMEDTATSVREAAIDLIGKFVLTRPEVANHYYKMLTERILDTGVSVRKRVIKILRDLCLEVEDFPYTANACVRMIKRVNDDEEGIKKLVLEVFSKLWFTPVDQDHREFKAKVSAKVTVVIDVVASCPDVEWLQDLLKGLIKGNNADLSRDAIESCRQIADCVSNIVKEESLEEKSRMVACFTTMLLIANVEPTLIVPYVKILHPYLSRKPTTQRDIQILTKTEKILELCLPLMSHPSKDFLSSLEMDLMKIIMFSHEVVAEGAIACLGALVNKVSKRYQLVWDIFKRYYSFVKKVVDSDNIEEVMAGSKKCLFLRSIRIIGFLHKTFDFDKKEISAGLDIKIKAETYEKLLSLVTIEMLDLQMAVLSALGMLMVQEPSFMLMDMTKALYDGVLNSENEKLRHVALQNFDSYLKEEDRRITEREQQQLMEKEIKEKERSRNLSSEKDSEQKEEVKEENIKEMEDVRSSQSSAVIQLFLKQIQDAYISTEAIVRKACLSVVIKVQNQGLVAPMGLLPTLIAASADPKVSSLRTSADHVMHEINKRQNVIYVEALRGLKKAFKVARVISFGSLIFDDEEETPIYDDKIPRGYLNLEYGKTASCCHLYTLLKEKKHKRAFITQLLSIFDDHKSPMDLLLYIADNLAYFPHTVIEDVLFIIKHADTKINGAGNDLIHTFEKQLEPVECMETDNPNANDSDSDCDPEDEETVARVKNRLPGSAEVLHFLRRALSIFMLLWLKIYFKQAFSISDKKIDAYSNDSAAVESKSKPASRKSGPTFEPREVIEYLAGQYRNGESEETQLMAVKMYFKLKKLMYDFDEICDSSDEDSKPKAKASLTSQLEMEAKMQQKPLQKAKRRPRFRS</sequence>
<evidence type="ECO:0000313" key="9">
    <source>
        <dbReference type="EMBL" id="CAG5098336.1"/>
    </source>
</evidence>
<protein>
    <recommendedName>
        <fullName evidence="6">Nipped-B protein</fullName>
    </recommendedName>
</protein>